<evidence type="ECO:0000256" key="2">
    <source>
        <dbReference type="ARBA" id="ARBA00022771"/>
    </source>
</evidence>
<evidence type="ECO:0000256" key="4">
    <source>
        <dbReference type="PROSITE-ProRule" id="PRU00175"/>
    </source>
</evidence>
<keyword evidence="3" id="KW-0862">Zinc</keyword>
<evidence type="ECO:0000256" key="1">
    <source>
        <dbReference type="ARBA" id="ARBA00022723"/>
    </source>
</evidence>
<feature type="domain" description="RING-type" evidence="6">
    <location>
        <begin position="54"/>
        <end position="98"/>
    </location>
</feature>
<dbReference type="STRING" id="94128.A0A2A3EFI3"/>
<dbReference type="GO" id="GO:0061630">
    <property type="term" value="F:ubiquitin protein ligase activity"/>
    <property type="evidence" value="ECO:0007669"/>
    <property type="project" value="TreeGrafter"/>
</dbReference>
<evidence type="ECO:0000256" key="5">
    <source>
        <dbReference type="SAM" id="Phobius"/>
    </source>
</evidence>
<keyword evidence="5" id="KW-0812">Transmembrane</keyword>
<protein>
    <submittedName>
        <fullName evidence="7">RING finger protein</fullName>
    </submittedName>
</protein>
<dbReference type="PROSITE" id="PS50089">
    <property type="entry name" value="ZF_RING_2"/>
    <property type="match status" value="1"/>
</dbReference>
<evidence type="ECO:0000259" key="6">
    <source>
        <dbReference type="PROSITE" id="PS50089"/>
    </source>
</evidence>
<evidence type="ECO:0000313" key="8">
    <source>
        <dbReference type="Proteomes" id="UP000242457"/>
    </source>
</evidence>
<keyword evidence="8" id="KW-1185">Reference proteome</keyword>
<proteinExistence type="predicted"/>
<name>A0A2A3EFI3_APICC</name>
<dbReference type="Proteomes" id="UP000242457">
    <property type="component" value="Unassembled WGS sequence"/>
</dbReference>
<keyword evidence="5" id="KW-1133">Transmembrane helix</keyword>
<keyword evidence="5" id="KW-0472">Membrane</keyword>
<dbReference type="Pfam" id="PF13639">
    <property type="entry name" value="zf-RING_2"/>
    <property type="match status" value="1"/>
</dbReference>
<gene>
    <name evidence="7" type="ORF">APICC_01040</name>
</gene>
<feature type="transmembrane region" description="Helical" evidence="5">
    <location>
        <begin position="6"/>
        <end position="23"/>
    </location>
</feature>
<dbReference type="PANTHER" id="PTHR45969:SF69">
    <property type="entry name" value="FINGER DOMAIN PROTEIN, PUTATIVE (AFU_ORTHOLOGUE AFUA_3G12190)-RELATED"/>
    <property type="match status" value="1"/>
</dbReference>
<dbReference type="EMBL" id="KZ288266">
    <property type="protein sequence ID" value="PBC30244.1"/>
    <property type="molecule type" value="Genomic_DNA"/>
</dbReference>
<dbReference type="PANTHER" id="PTHR45969">
    <property type="entry name" value="RING ZINC FINGER PROTEIN-RELATED"/>
    <property type="match status" value="1"/>
</dbReference>
<evidence type="ECO:0000256" key="3">
    <source>
        <dbReference type="ARBA" id="ARBA00022833"/>
    </source>
</evidence>
<dbReference type="InterPro" id="IPR001841">
    <property type="entry name" value="Znf_RING"/>
</dbReference>
<dbReference type="OrthoDB" id="9984778at2759"/>
<dbReference type="Gene3D" id="3.30.40.10">
    <property type="entry name" value="Zinc/RING finger domain, C3HC4 (zinc finger)"/>
    <property type="match status" value="1"/>
</dbReference>
<evidence type="ECO:0000313" key="7">
    <source>
        <dbReference type="EMBL" id="PBC30244.1"/>
    </source>
</evidence>
<dbReference type="CDD" id="cd16448">
    <property type="entry name" value="RING-H2"/>
    <property type="match status" value="1"/>
</dbReference>
<reference evidence="7 8" key="1">
    <citation type="submission" date="2014-07" db="EMBL/GenBank/DDBJ databases">
        <title>Genomic and transcriptomic analysis on Apis cerana provide comprehensive insights into honey bee biology.</title>
        <authorList>
            <person name="Diao Q."/>
            <person name="Sun L."/>
            <person name="Zheng H."/>
            <person name="Zheng H."/>
            <person name="Xu S."/>
            <person name="Wang S."/>
            <person name="Zeng Z."/>
            <person name="Hu F."/>
            <person name="Su S."/>
            <person name="Wu J."/>
        </authorList>
    </citation>
    <scope>NUCLEOTIDE SEQUENCE [LARGE SCALE GENOMIC DNA]</scope>
    <source>
        <tissue evidence="7">Pupae without intestine</tissue>
    </source>
</reference>
<dbReference type="SMART" id="SM00184">
    <property type="entry name" value="RING"/>
    <property type="match status" value="1"/>
</dbReference>
<dbReference type="InterPro" id="IPR013083">
    <property type="entry name" value="Znf_RING/FYVE/PHD"/>
</dbReference>
<sequence>MPHAGLVTIILGVTVATVLYFMFGNNKQRNDQYYEHGYESYPEQSSMSRDSDECPICLLPLAYKINYILQPCRHKFHKRCIEKWGHEAESQALCPLCRSPFAQIR</sequence>
<keyword evidence="2 4" id="KW-0863">Zinc-finger</keyword>
<organism evidence="7 8">
    <name type="scientific">Apis cerana cerana</name>
    <name type="common">Oriental honeybee</name>
    <dbReference type="NCBI Taxonomy" id="94128"/>
    <lineage>
        <taxon>Eukaryota</taxon>
        <taxon>Metazoa</taxon>
        <taxon>Ecdysozoa</taxon>
        <taxon>Arthropoda</taxon>
        <taxon>Hexapoda</taxon>
        <taxon>Insecta</taxon>
        <taxon>Pterygota</taxon>
        <taxon>Neoptera</taxon>
        <taxon>Endopterygota</taxon>
        <taxon>Hymenoptera</taxon>
        <taxon>Apocrita</taxon>
        <taxon>Aculeata</taxon>
        <taxon>Apoidea</taxon>
        <taxon>Anthophila</taxon>
        <taxon>Apidae</taxon>
        <taxon>Apis</taxon>
    </lineage>
</organism>
<accession>A0A2A3EFI3</accession>
<dbReference type="GO" id="GO:0016567">
    <property type="term" value="P:protein ubiquitination"/>
    <property type="evidence" value="ECO:0007669"/>
    <property type="project" value="TreeGrafter"/>
</dbReference>
<dbReference type="SUPFAM" id="SSF57850">
    <property type="entry name" value="RING/U-box"/>
    <property type="match status" value="1"/>
</dbReference>
<dbReference type="GO" id="GO:0008270">
    <property type="term" value="F:zinc ion binding"/>
    <property type="evidence" value="ECO:0007669"/>
    <property type="project" value="UniProtKB-KW"/>
</dbReference>
<dbReference type="AlphaFoldDB" id="A0A2A3EFI3"/>
<keyword evidence="1" id="KW-0479">Metal-binding</keyword>